<keyword evidence="3 6" id="KW-0812">Transmembrane</keyword>
<feature type="transmembrane region" description="Helical" evidence="6">
    <location>
        <begin position="366"/>
        <end position="384"/>
    </location>
</feature>
<proteinExistence type="inferred from homology"/>
<dbReference type="Proteomes" id="UP000663879">
    <property type="component" value="Unassembled WGS sequence"/>
</dbReference>
<feature type="transmembrane region" description="Helical" evidence="6">
    <location>
        <begin position="273"/>
        <end position="295"/>
    </location>
</feature>
<evidence type="ECO:0000256" key="6">
    <source>
        <dbReference type="SAM" id="Phobius"/>
    </source>
</evidence>
<feature type="transmembrane region" description="Helical" evidence="6">
    <location>
        <begin position="652"/>
        <end position="674"/>
    </location>
</feature>
<keyword evidence="5 6" id="KW-0472">Membrane</keyword>
<comment type="similarity">
    <text evidence="2">Belongs to the TMEM144 family.</text>
</comment>
<dbReference type="GO" id="GO:0015144">
    <property type="term" value="F:carbohydrate transmembrane transporter activity"/>
    <property type="evidence" value="ECO:0007669"/>
    <property type="project" value="InterPro"/>
</dbReference>
<dbReference type="PANTHER" id="PTHR16119:SF17">
    <property type="entry name" value="TRANSMEMBRANE PROTEIN 144"/>
    <property type="match status" value="1"/>
</dbReference>
<feature type="transmembrane region" description="Helical" evidence="6">
    <location>
        <begin position="17"/>
        <end position="35"/>
    </location>
</feature>
<feature type="transmembrane region" description="Helical" evidence="6">
    <location>
        <begin position="330"/>
        <end position="354"/>
    </location>
</feature>
<keyword evidence="8" id="KW-1185">Reference proteome</keyword>
<feature type="transmembrane region" description="Helical" evidence="6">
    <location>
        <begin position="421"/>
        <end position="440"/>
    </location>
</feature>
<feature type="transmembrane region" description="Helical" evidence="6">
    <location>
        <begin position="134"/>
        <end position="153"/>
    </location>
</feature>
<organism evidence="7 8">
    <name type="scientific">Brachionus calyciflorus</name>
    <dbReference type="NCBI Taxonomy" id="104777"/>
    <lineage>
        <taxon>Eukaryota</taxon>
        <taxon>Metazoa</taxon>
        <taxon>Spiralia</taxon>
        <taxon>Gnathifera</taxon>
        <taxon>Rotifera</taxon>
        <taxon>Eurotatoria</taxon>
        <taxon>Monogononta</taxon>
        <taxon>Pseudotrocha</taxon>
        <taxon>Ploima</taxon>
        <taxon>Brachionidae</taxon>
        <taxon>Brachionus</taxon>
    </lineage>
</organism>
<dbReference type="InterPro" id="IPR012435">
    <property type="entry name" value="TMEM144"/>
</dbReference>
<dbReference type="Pfam" id="PF07857">
    <property type="entry name" value="TMEM144"/>
    <property type="match status" value="2"/>
</dbReference>
<feature type="transmembrane region" description="Helical" evidence="6">
    <location>
        <begin position="483"/>
        <end position="502"/>
    </location>
</feature>
<feature type="transmembrane region" description="Helical" evidence="6">
    <location>
        <begin position="203"/>
        <end position="226"/>
    </location>
</feature>
<feature type="transmembrane region" description="Helical" evidence="6">
    <location>
        <begin position="104"/>
        <end position="122"/>
    </location>
</feature>
<comment type="caution">
    <text evidence="7">The sequence shown here is derived from an EMBL/GenBank/DDBJ whole genome shotgun (WGS) entry which is preliminary data.</text>
</comment>
<feature type="transmembrane region" description="Helical" evidence="6">
    <location>
        <begin position="301"/>
        <end position="321"/>
    </location>
</feature>
<evidence type="ECO:0000256" key="3">
    <source>
        <dbReference type="ARBA" id="ARBA00022692"/>
    </source>
</evidence>
<feature type="transmembrane region" description="Helical" evidence="6">
    <location>
        <begin position="396"/>
        <end position="415"/>
    </location>
</feature>
<feature type="transmembrane region" description="Helical" evidence="6">
    <location>
        <begin position="555"/>
        <end position="576"/>
    </location>
</feature>
<gene>
    <name evidence="7" type="ORF">OXX778_LOCUS1274</name>
</gene>
<evidence type="ECO:0000256" key="2">
    <source>
        <dbReference type="ARBA" id="ARBA00005731"/>
    </source>
</evidence>
<feature type="transmembrane region" description="Helical" evidence="6">
    <location>
        <begin position="591"/>
        <end position="612"/>
    </location>
</feature>
<comment type="subcellular location">
    <subcellularLocation>
        <location evidence="1">Membrane</location>
        <topology evidence="1">Multi-pass membrane protein</topology>
    </subcellularLocation>
</comment>
<dbReference type="OrthoDB" id="426527at2759"/>
<evidence type="ECO:0000256" key="1">
    <source>
        <dbReference type="ARBA" id="ARBA00004141"/>
    </source>
</evidence>
<feature type="transmembrane region" description="Helical" evidence="6">
    <location>
        <begin position="624"/>
        <end position="646"/>
    </location>
</feature>
<protein>
    <recommendedName>
        <fullName evidence="9">Transmembrane protein</fullName>
    </recommendedName>
</protein>
<dbReference type="GO" id="GO:0016020">
    <property type="term" value="C:membrane"/>
    <property type="evidence" value="ECO:0007669"/>
    <property type="project" value="UniProtKB-SubCell"/>
</dbReference>
<keyword evidence="4 6" id="KW-1133">Transmembrane helix</keyword>
<feature type="transmembrane region" description="Helical" evidence="6">
    <location>
        <begin position="47"/>
        <end position="66"/>
    </location>
</feature>
<feature type="transmembrane region" description="Helical" evidence="6">
    <location>
        <begin position="241"/>
        <end position="261"/>
    </location>
</feature>
<accession>A0A813M5B6</accession>
<sequence length="704" mass="77806">MLNTTTSIVPVDPSSDLTNFLCLIIASLFFGGNYLPVKYYETGDGYFFQFVVCIGIWVSGFVINWIKNNPKFYALPLLGGFIWTTGNVNSVPVIKCLGIGLGSLFWNIIGLIVGWGIARFGWFGVKPEVPSNIFLNYVGVFLCVSSIFLFLFVDAEMTQEEQGSISERSPLISESNLTVQNSQVPLTKEKDIFEKMNPKTRRILGTFLSIFTGVMFGSNVIPILYLQDNYDVSQDYTDYTFSYSTGILLGSFLYFLIYCIIKKNKPDIYPQSILPGLIVGLMWQIANTCFFIATSNLDQEITFPIVNCGPCAVAFIIGLIYKEIKGRRNLFFVFSGIILTMDPNITTTVISTLTTTTLAPETVPNYVGFICLSISILFLGSNYLPVKKYQTGDGMFFQLILTAGIWTVGFVVYAARGFPKFYALPMLGGFFWSTGNLNTVPIIKLIGIGMGALFWNTVLLIVGWGIARFGLLGVKPEVPSNEALNYIGVVLAVVSGIFYLFVKPEATVPEERQHLINAPIAEITTESEIATILSSNDADSETFFDRLSTQAKRTLGITMAIISGFLYAFTFTPALYVQDNYENASQNGLDYVFSLYTGIFLSSIFYFTLYCILKKNKPLVYPRVILPALISGWMWGIGNSSFFLASSALTQAITFPIVSSGPSAIAALWGIFLFKEITGRHNFLILACGFTFAVVGSILCGLSK</sequence>
<evidence type="ECO:0000256" key="4">
    <source>
        <dbReference type="ARBA" id="ARBA00022989"/>
    </source>
</evidence>
<name>A0A813M5B6_9BILA</name>
<feature type="transmembrane region" description="Helical" evidence="6">
    <location>
        <begin position="452"/>
        <end position="471"/>
    </location>
</feature>
<dbReference type="InterPro" id="IPR010651">
    <property type="entry name" value="Sugar_transport"/>
</dbReference>
<feature type="transmembrane region" description="Helical" evidence="6">
    <location>
        <begin position="72"/>
        <end position="92"/>
    </location>
</feature>
<evidence type="ECO:0000313" key="8">
    <source>
        <dbReference type="Proteomes" id="UP000663879"/>
    </source>
</evidence>
<evidence type="ECO:0008006" key="9">
    <source>
        <dbReference type="Google" id="ProtNLM"/>
    </source>
</evidence>
<evidence type="ECO:0000256" key="5">
    <source>
        <dbReference type="ARBA" id="ARBA00023136"/>
    </source>
</evidence>
<evidence type="ECO:0000313" key="7">
    <source>
        <dbReference type="EMBL" id="CAF0712890.1"/>
    </source>
</evidence>
<feature type="transmembrane region" description="Helical" evidence="6">
    <location>
        <begin position="683"/>
        <end position="702"/>
    </location>
</feature>
<dbReference type="PANTHER" id="PTHR16119">
    <property type="entry name" value="TRANSMEMBRANE PROTEIN 144"/>
    <property type="match status" value="1"/>
</dbReference>
<dbReference type="AlphaFoldDB" id="A0A813M5B6"/>
<reference evidence="7" key="1">
    <citation type="submission" date="2021-02" db="EMBL/GenBank/DDBJ databases">
        <authorList>
            <person name="Nowell W R."/>
        </authorList>
    </citation>
    <scope>NUCLEOTIDE SEQUENCE</scope>
    <source>
        <strain evidence="7">Ploen Becks lab</strain>
    </source>
</reference>
<dbReference type="EMBL" id="CAJNOC010000078">
    <property type="protein sequence ID" value="CAF0712890.1"/>
    <property type="molecule type" value="Genomic_DNA"/>
</dbReference>